<reference evidence="1 3" key="1">
    <citation type="journal article" date="2011" name="Nature">
        <title>The Medicago genome provides insight into the evolution of rhizobial symbioses.</title>
        <authorList>
            <person name="Young N.D."/>
            <person name="Debelle F."/>
            <person name="Oldroyd G.E."/>
            <person name="Geurts R."/>
            <person name="Cannon S.B."/>
            <person name="Udvardi M.K."/>
            <person name="Benedito V.A."/>
            <person name="Mayer K.F."/>
            <person name="Gouzy J."/>
            <person name="Schoof H."/>
            <person name="Van de Peer Y."/>
            <person name="Proost S."/>
            <person name="Cook D.R."/>
            <person name="Meyers B.C."/>
            <person name="Spannagl M."/>
            <person name="Cheung F."/>
            <person name="De Mita S."/>
            <person name="Krishnakumar V."/>
            <person name="Gundlach H."/>
            <person name="Zhou S."/>
            <person name="Mudge J."/>
            <person name="Bharti A.K."/>
            <person name="Murray J.D."/>
            <person name="Naoumkina M.A."/>
            <person name="Rosen B."/>
            <person name="Silverstein K.A."/>
            <person name="Tang H."/>
            <person name="Rombauts S."/>
            <person name="Zhao P.X."/>
            <person name="Zhou P."/>
            <person name="Barbe V."/>
            <person name="Bardou P."/>
            <person name="Bechner M."/>
            <person name="Bellec A."/>
            <person name="Berger A."/>
            <person name="Berges H."/>
            <person name="Bidwell S."/>
            <person name="Bisseling T."/>
            <person name="Choisne N."/>
            <person name="Couloux A."/>
            <person name="Denny R."/>
            <person name="Deshpande S."/>
            <person name="Dai X."/>
            <person name="Doyle J.J."/>
            <person name="Dudez A.M."/>
            <person name="Farmer A.D."/>
            <person name="Fouteau S."/>
            <person name="Franken C."/>
            <person name="Gibelin C."/>
            <person name="Gish J."/>
            <person name="Goldstein S."/>
            <person name="Gonzalez A.J."/>
            <person name="Green P.J."/>
            <person name="Hallab A."/>
            <person name="Hartog M."/>
            <person name="Hua A."/>
            <person name="Humphray S.J."/>
            <person name="Jeong D.H."/>
            <person name="Jing Y."/>
            <person name="Jocker A."/>
            <person name="Kenton S.M."/>
            <person name="Kim D.J."/>
            <person name="Klee K."/>
            <person name="Lai H."/>
            <person name="Lang C."/>
            <person name="Lin S."/>
            <person name="Macmil S.L."/>
            <person name="Magdelenat G."/>
            <person name="Matthews L."/>
            <person name="McCorrison J."/>
            <person name="Monaghan E.L."/>
            <person name="Mun J.H."/>
            <person name="Najar F.Z."/>
            <person name="Nicholson C."/>
            <person name="Noirot C."/>
            <person name="O'Bleness M."/>
            <person name="Paule C.R."/>
            <person name="Poulain J."/>
            <person name="Prion F."/>
            <person name="Qin B."/>
            <person name="Qu C."/>
            <person name="Retzel E.F."/>
            <person name="Riddle C."/>
            <person name="Sallet E."/>
            <person name="Samain S."/>
            <person name="Samson N."/>
            <person name="Sanders I."/>
            <person name="Saurat O."/>
            <person name="Scarpelli C."/>
            <person name="Schiex T."/>
            <person name="Segurens B."/>
            <person name="Severin A.J."/>
            <person name="Sherrier D.J."/>
            <person name="Shi R."/>
            <person name="Sims S."/>
            <person name="Singer S.R."/>
            <person name="Sinharoy S."/>
            <person name="Sterck L."/>
            <person name="Viollet A."/>
            <person name="Wang B.B."/>
            <person name="Wang K."/>
            <person name="Wang M."/>
            <person name="Wang X."/>
            <person name="Warfsmann J."/>
            <person name="Weissenbach J."/>
            <person name="White D.D."/>
            <person name="White J.D."/>
            <person name="Wiley G.B."/>
            <person name="Wincker P."/>
            <person name="Xing Y."/>
            <person name="Yang L."/>
            <person name="Yao Z."/>
            <person name="Ying F."/>
            <person name="Zhai J."/>
            <person name="Zhou L."/>
            <person name="Zuber A."/>
            <person name="Denarie J."/>
            <person name="Dixon R.A."/>
            <person name="May G.D."/>
            <person name="Schwartz D.C."/>
            <person name="Rogers J."/>
            <person name="Quetier F."/>
            <person name="Town C.D."/>
            <person name="Roe B.A."/>
        </authorList>
    </citation>
    <scope>NUCLEOTIDE SEQUENCE [LARGE SCALE GENOMIC DNA]</scope>
    <source>
        <strain evidence="1">A17</strain>
        <strain evidence="2 3">cv. Jemalong A17</strain>
    </source>
</reference>
<reference evidence="1 3" key="2">
    <citation type="journal article" date="2014" name="BMC Genomics">
        <title>An improved genome release (version Mt4.0) for the model legume Medicago truncatula.</title>
        <authorList>
            <person name="Tang H."/>
            <person name="Krishnakumar V."/>
            <person name="Bidwell S."/>
            <person name="Rosen B."/>
            <person name="Chan A."/>
            <person name="Zhou S."/>
            <person name="Gentzbittel L."/>
            <person name="Childs K.L."/>
            <person name="Yandell M."/>
            <person name="Gundlach H."/>
            <person name="Mayer K.F."/>
            <person name="Schwartz D.C."/>
            <person name="Town C.D."/>
        </authorList>
    </citation>
    <scope>GENOME REANNOTATION</scope>
    <source>
        <strain evidence="1">A17</strain>
        <strain evidence="2 3">cv. Jemalong A17</strain>
    </source>
</reference>
<dbReference type="EnsemblPlants" id="KEH43865">
    <property type="protein sequence ID" value="KEH43865"/>
    <property type="gene ID" value="MTR_1g103580"/>
</dbReference>
<sequence>MRLQYKGFLYPAFCVSCDHQVEDLDHVFFNCPFFVQVWQLAGLWQAVQHAVQSTLTAAETVFLLFQQLQSELRHRLAAIIWSIWKHLVGWARRVIKEWLAPNSSPRQQHDTAISPAVMPSHVAVQQQLLPTSVPGITRWQKPLPGRLKCNISAAFSTVLNRVGIGMCLRDDEVSSNIIDVTEFSQIIASCQDTLSSSFTNSRVEFNRRQANVIAHAVAQEATDVASPNLYLDIPECINTLIMKLMYFQTEPKRKLTQIIVHICLNYIIGY</sequence>
<gene>
    <name evidence="1" type="ordered locus">MTR_1g103580</name>
</gene>
<dbReference type="PANTHER" id="PTHR47074:SF48">
    <property type="entry name" value="POLYNUCLEOTIDYL TRANSFERASE, RIBONUCLEASE H-LIKE SUPERFAMILY PROTEIN"/>
    <property type="match status" value="1"/>
</dbReference>
<organism evidence="1 3">
    <name type="scientific">Medicago truncatula</name>
    <name type="common">Barrel medic</name>
    <name type="synonym">Medicago tribuloides</name>
    <dbReference type="NCBI Taxonomy" id="3880"/>
    <lineage>
        <taxon>Eukaryota</taxon>
        <taxon>Viridiplantae</taxon>
        <taxon>Streptophyta</taxon>
        <taxon>Embryophyta</taxon>
        <taxon>Tracheophyta</taxon>
        <taxon>Spermatophyta</taxon>
        <taxon>Magnoliopsida</taxon>
        <taxon>eudicotyledons</taxon>
        <taxon>Gunneridae</taxon>
        <taxon>Pentapetalae</taxon>
        <taxon>rosids</taxon>
        <taxon>fabids</taxon>
        <taxon>Fabales</taxon>
        <taxon>Fabaceae</taxon>
        <taxon>Papilionoideae</taxon>
        <taxon>50 kb inversion clade</taxon>
        <taxon>NPAAA clade</taxon>
        <taxon>Hologalegina</taxon>
        <taxon>IRL clade</taxon>
        <taxon>Trifolieae</taxon>
        <taxon>Medicago</taxon>
    </lineage>
</organism>
<dbReference type="Proteomes" id="UP000002051">
    <property type="component" value="Unassembled WGS sequence"/>
</dbReference>
<keyword evidence="3" id="KW-1185">Reference proteome</keyword>
<evidence type="ECO:0008006" key="4">
    <source>
        <dbReference type="Google" id="ProtNLM"/>
    </source>
</evidence>
<evidence type="ECO:0000313" key="1">
    <source>
        <dbReference type="EMBL" id="KEH43865.1"/>
    </source>
</evidence>
<evidence type="ECO:0000313" key="3">
    <source>
        <dbReference type="Proteomes" id="UP000002051"/>
    </source>
</evidence>
<dbReference type="HOGENOM" id="CLU_1031935_0_0_1"/>
<dbReference type="InterPro" id="IPR052929">
    <property type="entry name" value="RNase_H-like_EbsB-rel"/>
</dbReference>
<protein>
    <recommendedName>
        <fullName evidence="4">Reverse transcriptase zinc-binding domain-containing protein</fullName>
    </recommendedName>
</protein>
<evidence type="ECO:0000313" key="2">
    <source>
        <dbReference type="EnsemblPlants" id="KEH43865"/>
    </source>
</evidence>
<accession>A0A072W0S0</accession>
<proteinExistence type="predicted"/>
<dbReference type="PANTHER" id="PTHR47074">
    <property type="entry name" value="BNAC02G40300D PROTEIN"/>
    <property type="match status" value="1"/>
</dbReference>
<dbReference type="STRING" id="3880.A0A072W0S0"/>
<name>A0A072W0S0_MEDTR</name>
<dbReference type="AlphaFoldDB" id="A0A072W0S0"/>
<dbReference type="EMBL" id="CM001217">
    <property type="protein sequence ID" value="KEH43865.1"/>
    <property type="molecule type" value="Genomic_DNA"/>
</dbReference>
<reference evidence="2" key="3">
    <citation type="submission" date="2015-04" db="UniProtKB">
        <authorList>
            <consortium name="EnsemblPlants"/>
        </authorList>
    </citation>
    <scope>IDENTIFICATION</scope>
    <source>
        <strain evidence="2">cv. Jemalong A17</strain>
    </source>
</reference>